<dbReference type="Proteomes" id="UP001152797">
    <property type="component" value="Unassembled WGS sequence"/>
</dbReference>
<evidence type="ECO:0000313" key="3">
    <source>
        <dbReference type="EMBL" id="CAL1165788.1"/>
    </source>
</evidence>
<proteinExistence type="predicted"/>
<dbReference type="AlphaFoldDB" id="A0A9P1DLQ1"/>
<reference evidence="3" key="2">
    <citation type="submission" date="2024-04" db="EMBL/GenBank/DDBJ databases">
        <authorList>
            <person name="Chen Y."/>
            <person name="Shah S."/>
            <person name="Dougan E. K."/>
            <person name="Thang M."/>
            <person name="Chan C."/>
        </authorList>
    </citation>
    <scope>NUCLEOTIDE SEQUENCE [LARGE SCALE GENOMIC DNA]</scope>
</reference>
<keyword evidence="4" id="KW-1185">Reference proteome</keyword>
<sequence length="101" mass="11402">MARSSNPSNSESPSSSRSPSGEEREETEFLADESPVEEEDDVPENGPPEEEILDECLHKYQEVFEDTFEEMRLTTDVVEEVRQAFNQFIALQSSRDAAGMV</sequence>
<evidence type="ECO:0000256" key="1">
    <source>
        <dbReference type="SAM" id="MobiDB-lite"/>
    </source>
</evidence>
<organism evidence="2">
    <name type="scientific">Cladocopium goreaui</name>
    <dbReference type="NCBI Taxonomy" id="2562237"/>
    <lineage>
        <taxon>Eukaryota</taxon>
        <taxon>Sar</taxon>
        <taxon>Alveolata</taxon>
        <taxon>Dinophyceae</taxon>
        <taxon>Suessiales</taxon>
        <taxon>Symbiodiniaceae</taxon>
        <taxon>Cladocopium</taxon>
    </lineage>
</organism>
<name>A0A9P1DLQ1_9DINO</name>
<dbReference type="EMBL" id="CAMXCT030005446">
    <property type="protein sequence ID" value="CAL4799725.1"/>
    <property type="molecule type" value="Genomic_DNA"/>
</dbReference>
<feature type="compositionally biased region" description="Acidic residues" evidence="1">
    <location>
        <begin position="23"/>
        <end position="49"/>
    </location>
</feature>
<accession>A0A9P1DLQ1</accession>
<feature type="compositionally biased region" description="Low complexity" evidence="1">
    <location>
        <begin position="1"/>
        <end position="19"/>
    </location>
</feature>
<dbReference type="EMBL" id="CAMXCT020005446">
    <property type="protein sequence ID" value="CAL1165788.1"/>
    <property type="molecule type" value="Genomic_DNA"/>
</dbReference>
<dbReference type="EMBL" id="CAMXCT010005446">
    <property type="protein sequence ID" value="CAI4012413.1"/>
    <property type="molecule type" value="Genomic_DNA"/>
</dbReference>
<evidence type="ECO:0000313" key="2">
    <source>
        <dbReference type="EMBL" id="CAI4012413.1"/>
    </source>
</evidence>
<feature type="region of interest" description="Disordered" evidence="1">
    <location>
        <begin position="1"/>
        <end position="49"/>
    </location>
</feature>
<comment type="caution">
    <text evidence="2">The sequence shown here is derived from an EMBL/GenBank/DDBJ whole genome shotgun (WGS) entry which is preliminary data.</text>
</comment>
<reference evidence="2" key="1">
    <citation type="submission" date="2022-10" db="EMBL/GenBank/DDBJ databases">
        <authorList>
            <person name="Chen Y."/>
            <person name="Dougan E. K."/>
            <person name="Chan C."/>
            <person name="Rhodes N."/>
            <person name="Thang M."/>
        </authorList>
    </citation>
    <scope>NUCLEOTIDE SEQUENCE</scope>
</reference>
<protein>
    <submittedName>
        <fullName evidence="2">Uncharacterized protein</fullName>
    </submittedName>
</protein>
<gene>
    <name evidence="2" type="ORF">C1SCF055_LOCUS37475</name>
</gene>
<evidence type="ECO:0000313" key="4">
    <source>
        <dbReference type="Proteomes" id="UP001152797"/>
    </source>
</evidence>